<evidence type="ECO:0000256" key="6">
    <source>
        <dbReference type="ARBA" id="ARBA00022840"/>
    </source>
</evidence>
<feature type="domain" description="Protein kinase" evidence="8">
    <location>
        <begin position="1"/>
        <end position="111"/>
    </location>
</feature>
<feature type="compositionally biased region" description="Basic and acidic residues" evidence="7">
    <location>
        <begin position="292"/>
        <end position="301"/>
    </location>
</feature>
<dbReference type="SUPFAM" id="SSF56112">
    <property type="entry name" value="Protein kinase-like (PK-like)"/>
    <property type="match status" value="1"/>
</dbReference>
<dbReference type="InterPro" id="IPR000719">
    <property type="entry name" value="Prot_kinase_dom"/>
</dbReference>
<evidence type="ECO:0000256" key="5">
    <source>
        <dbReference type="ARBA" id="ARBA00022777"/>
    </source>
</evidence>
<proteinExistence type="inferred from homology"/>
<protein>
    <submittedName>
        <fullName evidence="10">Dual specificity tyrosine-phosphorylation-regulated kinase 4-like</fullName>
    </submittedName>
</protein>
<dbReference type="GO" id="GO:0005856">
    <property type="term" value="C:cytoskeleton"/>
    <property type="evidence" value="ECO:0007669"/>
    <property type="project" value="TreeGrafter"/>
</dbReference>
<dbReference type="RefSeq" id="XP_032802677.1">
    <property type="nucleotide sequence ID" value="XM_032946786.1"/>
</dbReference>
<keyword evidence="9" id="KW-1185">Reference proteome</keyword>
<sequence length="367" mass="39518">MWSLGCTLAELHSGQKLFPGHTNEDQLHSIMEVFGLPPQDMIEESRVQLGFFDDSGRAQLPRSLVRVPGSRALPLALRTTDEHFTDFIRSCLQWDPEWRLTPHGAMDHEWVRAPRMPPAPSAASDLDGEEGPGPPSGNECGSAAPLRDAKDPGAALHGHPDATLASHDHRADQVIEEDLVFALGRKKDTAGTPLIQEDLTTARSAQQCPALASCARQEADGTSQSHERLVTSSVAQRDPNSPCGPKAEAAKASTNEGNLTMTPVDPSPAAASDCNRSLATDSCNKQRQAARTPRETIRAADPEDAEGPSASAGQAKAPPAGEVVQAVSRRHNNPPQRFLFASKRLRPFFRRLLHCHSCCCGDGDVAY</sequence>
<dbReference type="AlphaFoldDB" id="A0AAJ7SNM6"/>
<evidence type="ECO:0000259" key="8">
    <source>
        <dbReference type="PROSITE" id="PS50011"/>
    </source>
</evidence>
<evidence type="ECO:0000256" key="3">
    <source>
        <dbReference type="ARBA" id="ARBA00022679"/>
    </source>
</evidence>
<dbReference type="PANTHER" id="PTHR24058:SF22">
    <property type="entry name" value="DUAL SPECIFICITY TYROSINE-PHOSPHORYLATION-REGULATED KINASE 4"/>
    <property type="match status" value="1"/>
</dbReference>
<feature type="compositionally biased region" description="Polar residues" evidence="7">
    <location>
        <begin position="252"/>
        <end position="261"/>
    </location>
</feature>
<keyword evidence="3" id="KW-0808">Transferase</keyword>
<feature type="region of interest" description="Disordered" evidence="7">
    <location>
        <begin position="113"/>
        <end position="168"/>
    </location>
</feature>
<accession>A0AAJ7SNM6</accession>
<dbReference type="InterPro" id="IPR011009">
    <property type="entry name" value="Kinase-like_dom_sf"/>
</dbReference>
<evidence type="ECO:0000256" key="7">
    <source>
        <dbReference type="SAM" id="MobiDB-lite"/>
    </source>
</evidence>
<comment type="similarity">
    <text evidence="1">Belongs to the protein kinase superfamily. CMGC Ser/Thr protein kinase family. MNB/DYRK subfamily.</text>
</comment>
<evidence type="ECO:0000313" key="9">
    <source>
        <dbReference type="Proteomes" id="UP001318040"/>
    </source>
</evidence>
<dbReference type="GO" id="GO:0004674">
    <property type="term" value="F:protein serine/threonine kinase activity"/>
    <property type="evidence" value="ECO:0007669"/>
    <property type="project" value="UniProtKB-KW"/>
</dbReference>
<name>A0AAJ7SNM6_PETMA</name>
<feature type="compositionally biased region" description="Polar residues" evidence="7">
    <location>
        <begin position="274"/>
        <end position="289"/>
    </location>
</feature>
<gene>
    <name evidence="10" type="primary">LOC116938983</name>
</gene>
<dbReference type="InterPro" id="IPR050494">
    <property type="entry name" value="Ser_Thr_dual-spec_kinase"/>
</dbReference>
<dbReference type="PANTHER" id="PTHR24058">
    <property type="entry name" value="DUAL SPECIFICITY PROTEIN KINASE"/>
    <property type="match status" value="1"/>
</dbReference>
<evidence type="ECO:0000313" key="10">
    <source>
        <dbReference type="RefSeq" id="XP_032802677.1"/>
    </source>
</evidence>
<dbReference type="Proteomes" id="UP001318040">
    <property type="component" value="Chromosome 5"/>
</dbReference>
<dbReference type="Pfam" id="PF00069">
    <property type="entry name" value="Pkinase"/>
    <property type="match status" value="1"/>
</dbReference>
<keyword evidence="4" id="KW-0547">Nucleotide-binding</keyword>
<dbReference type="Gene3D" id="1.10.510.10">
    <property type="entry name" value="Transferase(Phosphotransferase) domain 1"/>
    <property type="match status" value="1"/>
</dbReference>
<keyword evidence="6" id="KW-0067">ATP-binding</keyword>
<evidence type="ECO:0000256" key="4">
    <source>
        <dbReference type="ARBA" id="ARBA00022741"/>
    </source>
</evidence>
<organism evidence="9 10">
    <name type="scientific">Petromyzon marinus</name>
    <name type="common">Sea lamprey</name>
    <dbReference type="NCBI Taxonomy" id="7757"/>
    <lineage>
        <taxon>Eukaryota</taxon>
        <taxon>Metazoa</taxon>
        <taxon>Chordata</taxon>
        <taxon>Craniata</taxon>
        <taxon>Vertebrata</taxon>
        <taxon>Cyclostomata</taxon>
        <taxon>Hyperoartia</taxon>
        <taxon>Petromyzontiformes</taxon>
        <taxon>Petromyzontidae</taxon>
        <taxon>Petromyzon</taxon>
    </lineage>
</organism>
<reference evidence="10" key="1">
    <citation type="submission" date="2025-08" db="UniProtKB">
        <authorList>
            <consortium name="RefSeq"/>
        </authorList>
    </citation>
    <scope>IDENTIFICATION</scope>
    <source>
        <tissue evidence="10">Sperm</tissue>
    </source>
</reference>
<evidence type="ECO:0000256" key="1">
    <source>
        <dbReference type="ARBA" id="ARBA00008867"/>
    </source>
</evidence>
<dbReference type="PROSITE" id="PS50011">
    <property type="entry name" value="PROTEIN_KINASE_DOM"/>
    <property type="match status" value="1"/>
</dbReference>
<dbReference type="GO" id="GO:0005737">
    <property type="term" value="C:cytoplasm"/>
    <property type="evidence" value="ECO:0007669"/>
    <property type="project" value="TreeGrafter"/>
</dbReference>
<dbReference type="GO" id="GO:0005524">
    <property type="term" value="F:ATP binding"/>
    <property type="evidence" value="ECO:0007669"/>
    <property type="project" value="UniProtKB-KW"/>
</dbReference>
<keyword evidence="2" id="KW-0723">Serine/threonine-protein kinase</keyword>
<feature type="region of interest" description="Disordered" evidence="7">
    <location>
        <begin position="217"/>
        <end position="323"/>
    </location>
</feature>
<keyword evidence="5" id="KW-0418">Kinase</keyword>
<evidence type="ECO:0000256" key="2">
    <source>
        <dbReference type="ARBA" id="ARBA00022527"/>
    </source>
</evidence>
<dbReference type="KEGG" id="pmrn:116938983"/>
<feature type="compositionally biased region" description="Polar residues" evidence="7">
    <location>
        <begin position="220"/>
        <end position="239"/>
    </location>
</feature>